<dbReference type="PANTHER" id="PTHR46641">
    <property type="entry name" value="FMRFAMIDE RECEPTOR-RELATED"/>
    <property type="match status" value="1"/>
</dbReference>
<feature type="transmembrane region" description="Helical" evidence="5">
    <location>
        <begin position="27"/>
        <end position="55"/>
    </location>
</feature>
<feature type="domain" description="G-protein coupled receptors family 1 profile" evidence="6">
    <location>
        <begin position="46"/>
        <end position="325"/>
    </location>
</feature>
<feature type="transmembrane region" description="Helical" evidence="5">
    <location>
        <begin position="67"/>
        <end position="84"/>
    </location>
</feature>
<accession>A0AAV4JXI3</accession>
<dbReference type="Proteomes" id="UP000762676">
    <property type="component" value="Unassembled WGS sequence"/>
</dbReference>
<comment type="subcellular location">
    <subcellularLocation>
        <location evidence="1">Membrane</location>
    </subcellularLocation>
</comment>
<name>A0AAV4JXI3_9GAST</name>
<evidence type="ECO:0000259" key="6">
    <source>
        <dbReference type="PROSITE" id="PS50262"/>
    </source>
</evidence>
<dbReference type="AlphaFoldDB" id="A0AAV4JXI3"/>
<dbReference type="InterPro" id="IPR017452">
    <property type="entry name" value="GPCR_Rhodpsn_7TM"/>
</dbReference>
<evidence type="ECO:0000256" key="1">
    <source>
        <dbReference type="ARBA" id="ARBA00004370"/>
    </source>
</evidence>
<keyword evidence="4 5" id="KW-0472">Membrane</keyword>
<feature type="transmembrane region" description="Helical" evidence="5">
    <location>
        <begin position="148"/>
        <end position="170"/>
    </location>
</feature>
<feature type="transmembrane region" description="Helical" evidence="5">
    <location>
        <begin position="263"/>
        <end position="284"/>
    </location>
</feature>
<comment type="caution">
    <text evidence="7">The sequence shown here is derived from an EMBL/GenBank/DDBJ whole genome shotgun (WGS) entry which is preliminary data.</text>
</comment>
<sequence>MERVPAANSSTINALIDAKAYYDALLYLLNICFSLGITIYGFSLLANSVVIYIFFKEGFKSTSNISFFALGITDILVSICWLFFNVRWHTQLARPYFDQLNLHIWKYVVICADAMSSVGSWITAVITWERLCCIAFPLKVKRIFTRKLIARLIVGGFVYEVVALVLYFVADYIIDKENSRQRAAVYYADGSYRLNYTAAATFGSNLRLFARLSLTYIPNYALYAAIVIGTVILVAVFLRSVQVKQQLTANKDSQKMSTKEKKLIKSVIGVCLIYIVTCTPRNVYQTMLSLSASSTNSLPTRFAIMLQRYVEIVLSFNHAVNILVYLMVNSSFRERFMKLFCFCYYGKRVVVDPPAENAKENKGTR</sequence>
<reference evidence="7 8" key="1">
    <citation type="journal article" date="2021" name="Elife">
        <title>Chloroplast acquisition without the gene transfer in kleptoplastic sea slugs, Plakobranchus ocellatus.</title>
        <authorList>
            <person name="Maeda T."/>
            <person name="Takahashi S."/>
            <person name="Yoshida T."/>
            <person name="Shimamura S."/>
            <person name="Takaki Y."/>
            <person name="Nagai Y."/>
            <person name="Toyoda A."/>
            <person name="Suzuki Y."/>
            <person name="Arimoto A."/>
            <person name="Ishii H."/>
            <person name="Satoh N."/>
            <person name="Nishiyama T."/>
            <person name="Hasebe M."/>
            <person name="Maruyama T."/>
            <person name="Minagawa J."/>
            <person name="Obokata J."/>
            <person name="Shigenobu S."/>
        </authorList>
    </citation>
    <scope>NUCLEOTIDE SEQUENCE [LARGE SCALE GENOMIC DNA]</scope>
</reference>
<keyword evidence="3 5" id="KW-1133">Transmembrane helix</keyword>
<dbReference type="Gene3D" id="1.20.1070.10">
    <property type="entry name" value="Rhodopsin 7-helix transmembrane proteins"/>
    <property type="match status" value="1"/>
</dbReference>
<dbReference type="SUPFAM" id="SSF81321">
    <property type="entry name" value="Family A G protein-coupled receptor-like"/>
    <property type="match status" value="1"/>
</dbReference>
<gene>
    <name evidence="7" type="ORF">ElyMa_005235500</name>
</gene>
<evidence type="ECO:0000256" key="4">
    <source>
        <dbReference type="ARBA" id="ARBA00023136"/>
    </source>
</evidence>
<dbReference type="GO" id="GO:0004930">
    <property type="term" value="F:G protein-coupled receptor activity"/>
    <property type="evidence" value="ECO:0007669"/>
    <property type="project" value="InterPro"/>
</dbReference>
<keyword evidence="2 5" id="KW-0812">Transmembrane</keyword>
<dbReference type="Pfam" id="PF00001">
    <property type="entry name" value="7tm_1"/>
    <property type="match status" value="1"/>
</dbReference>
<dbReference type="PROSITE" id="PS50262">
    <property type="entry name" value="G_PROTEIN_RECEP_F1_2"/>
    <property type="match status" value="1"/>
</dbReference>
<feature type="transmembrane region" description="Helical" evidence="5">
    <location>
        <begin position="304"/>
        <end position="328"/>
    </location>
</feature>
<evidence type="ECO:0000256" key="3">
    <source>
        <dbReference type="ARBA" id="ARBA00022989"/>
    </source>
</evidence>
<dbReference type="EMBL" id="BMAT01010450">
    <property type="protein sequence ID" value="GFS27061.1"/>
    <property type="molecule type" value="Genomic_DNA"/>
</dbReference>
<evidence type="ECO:0000313" key="8">
    <source>
        <dbReference type="Proteomes" id="UP000762676"/>
    </source>
</evidence>
<keyword evidence="7" id="KW-0675">Receptor</keyword>
<organism evidence="7 8">
    <name type="scientific">Elysia marginata</name>
    <dbReference type="NCBI Taxonomy" id="1093978"/>
    <lineage>
        <taxon>Eukaryota</taxon>
        <taxon>Metazoa</taxon>
        <taxon>Spiralia</taxon>
        <taxon>Lophotrochozoa</taxon>
        <taxon>Mollusca</taxon>
        <taxon>Gastropoda</taxon>
        <taxon>Heterobranchia</taxon>
        <taxon>Euthyneura</taxon>
        <taxon>Panpulmonata</taxon>
        <taxon>Sacoglossa</taxon>
        <taxon>Placobranchoidea</taxon>
        <taxon>Plakobranchidae</taxon>
        <taxon>Elysia</taxon>
    </lineage>
</organism>
<dbReference type="GO" id="GO:0016020">
    <property type="term" value="C:membrane"/>
    <property type="evidence" value="ECO:0007669"/>
    <property type="project" value="UniProtKB-SubCell"/>
</dbReference>
<evidence type="ECO:0000313" key="7">
    <source>
        <dbReference type="EMBL" id="GFS27061.1"/>
    </source>
</evidence>
<feature type="transmembrane region" description="Helical" evidence="5">
    <location>
        <begin position="220"/>
        <end position="242"/>
    </location>
</feature>
<protein>
    <submittedName>
        <fullName evidence="7">Peptide receptor GPCR</fullName>
    </submittedName>
</protein>
<proteinExistence type="predicted"/>
<dbReference type="InterPro" id="IPR052954">
    <property type="entry name" value="GPCR-Ligand_Int"/>
</dbReference>
<keyword evidence="8" id="KW-1185">Reference proteome</keyword>
<evidence type="ECO:0000256" key="5">
    <source>
        <dbReference type="SAM" id="Phobius"/>
    </source>
</evidence>
<dbReference type="PANTHER" id="PTHR46641:SF2">
    <property type="entry name" value="FMRFAMIDE RECEPTOR"/>
    <property type="match status" value="1"/>
</dbReference>
<evidence type="ECO:0000256" key="2">
    <source>
        <dbReference type="ARBA" id="ARBA00022692"/>
    </source>
</evidence>
<dbReference type="InterPro" id="IPR000276">
    <property type="entry name" value="GPCR_Rhodpsn"/>
</dbReference>